<accession>A0A8H3IM43</accession>
<dbReference type="CDD" id="cd00586">
    <property type="entry name" value="4HBT"/>
    <property type="match status" value="1"/>
</dbReference>
<dbReference type="OrthoDB" id="265761at2759"/>
<keyword evidence="3" id="KW-0812">Transmembrane</keyword>
<organism evidence="4 5">
    <name type="scientific">Imshaugia aleurites</name>
    <dbReference type="NCBI Taxonomy" id="172621"/>
    <lineage>
        <taxon>Eukaryota</taxon>
        <taxon>Fungi</taxon>
        <taxon>Dikarya</taxon>
        <taxon>Ascomycota</taxon>
        <taxon>Pezizomycotina</taxon>
        <taxon>Lecanoromycetes</taxon>
        <taxon>OSLEUM clade</taxon>
        <taxon>Lecanoromycetidae</taxon>
        <taxon>Lecanorales</taxon>
        <taxon>Lecanorineae</taxon>
        <taxon>Parmeliaceae</taxon>
        <taxon>Imshaugia</taxon>
    </lineage>
</organism>
<evidence type="ECO:0000313" key="4">
    <source>
        <dbReference type="EMBL" id="CAF9924038.1"/>
    </source>
</evidence>
<dbReference type="EMBL" id="CAJPDT010000035">
    <property type="protein sequence ID" value="CAF9924038.1"/>
    <property type="molecule type" value="Genomic_DNA"/>
</dbReference>
<name>A0A8H3IM43_9LECA</name>
<dbReference type="PANTHER" id="PTHR12475:SF4">
    <property type="entry name" value="PROTEIN THEM6"/>
    <property type="match status" value="1"/>
</dbReference>
<reference evidence="4" key="1">
    <citation type="submission" date="2021-03" db="EMBL/GenBank/DDBJ databases">
        <authorList>
            <person name="Tagirdzhanova G."/>
        </authorList>
    </citation>
    <scope>NUCLEOTIDE SEQUENCE</scope>
</reference>
<keyword evidence="5" id="KW-1185">Reference proteome</keyword>
<comment type="similarity">
    <text evidence="1">Belongs to the lcsJ thioesterase family.</text>
</comment>
<dbReference type="Pfam" id="PF13279">
    <property type="entry name" value="4HBT_2"/>
    <property type="match status" value="1"/>
</dbReference>
<evidence type="ECO:0000256" key="1">
    <source>
        <dbReference type="ARBA" id="ARBA00038476"/>
    </source>
</evidence>
<evidence type="ECO:0000313" key="5">
    <source>
        <dbReference type="Proteomes" id="UP000664534"/>
    </source>
</evidence>
<gene>
    <name evidence="4" type="ORF">IMSHALPRED_006066</name>
</gene>
<feature type="compositionally biased region" description="Polar residues" evidence="2">
    <location>
        <begin position="261"/>
        <end position="277"/>
    </location>
</feature>
<dbReference type="InterPro" id="IPR051490">
    <property type="entry name" value="THEM6_lcsJ_thioesterase"/>
</dbReference>
<keyword evidence="3" id="KW-0472">Membrane</keyword>
<protein>
    <submittedName>
        <fullName evidence="4">Uncharacterized protein</fullName>
    </submittedName>
</protein>
<dbReference type="SUPFAM" id="SSF54637">
    <property type="entry name" value="Thioesterase/thiol ester dehydrase-isomerase"/>
    <property type="match status" value="1"/>
</dbReference>
<evidence type="ECO:0000256" key="2">
    <source>
        <dbReference type="SAM" id="MobiDB-lite"/>
    </source>
</evidence>
<feature type="region of interest" description="Disordered" evidence="2">
    <location>
        <begin position="248"/>
        <end position="288"/>
    </location>
</feature>
<dbReference type="Proteomes" id="UP000664534">
    <property type="component" value="Unassembled WGS sequence"/>
</dbReference>
<sequence length="349" mass="38779">MAPTLSTLRSKLGFAGKSGAWKFLALIFALLNLKSLPFVWHIRLLKGLFTHIRTSVLRLATTPGPSTLFQPLITSSRSGFLECDYNLHKSNSTYFSDFDVGRLELLVSLCGQGIMVTRKELALEEKEGRGQGASGKGTLETRLGGVSCQFRKEIKPYEKFEVWTRVLCWDLKWLYVICHIVKPGIVRPKSYLLQPWRKGRQHEEESNGNGDGNATPSPHPAIFATGIAKYVFKKGRLTIAPERVLRASQLLPPKPGDHESLSPTSKLTPEVTSNNAEAVSADDQKTPKNVEDVVVASLKADLGDDNGQWTWEKVEEERKRGVKIAEMWGALEELNGEFARDGGVALGRY</sequence>
<evidence type="ECO:0000256" key="3">
    <source>
        <dbReference type="SAM" id="Phobius"/>
    </source>
</evidence>
<comment type="caution">
    <text evidence="4">The sequence shown here is derived from an EMBL/GenBank/DDBJ whole genome shotgun (WGS) entry which is preliminary data.</text>
</comment>
<feature type="transmembrane region" description="Helical" evidence="3">
    <location>
        <begin position="20"/>
        <end position="40"/>
    </location>
</feature>
<keyword evidence="3" id="KW-1133">Transmembrane helix</keyword>
<dbReference type="PANTHER" id="PTHR12475">
    <property type="match status" value="1"/>
</dbReference>
<feature type="region of interest" description="Disordered" evidence="2">
    <location>
        <begin position="198"/>
        <end position="219"/>
    </location>
</feature>
<dbReference type="AlphaFoldDB" id="A0A8H3IM43"/>
<dbReference type="InterPro" id="IPR029069">
    <property type="entry name" value="HotDog_dom_sf"/>
</dbReference>
<proteinExistence type="inferred from homology"/>